<organism evidence="1 2">
    <name type="scientific">Brachyspira aalborgi</name>
    <dbReference type="NCBI Taxonomy" id="29522"/>
    <lineage>
        <taxon>Bacteria</taxon>
        <taxon>Pseudomonadati</taxon>
        <taxon>Spirochaetota</taxon>
        <taxon>Spirochaetia</taxon>
        <taxon>Brachyspirales</taxon>
        <taxon>Brachyspiraceae</taxon>
        <taxon>Brachyspira</taxon>
    </lineage>
</organism>
<comment type="caution">
    <text evidence="1">The sequence shown here is derived from an EMBL/GenBank/DDBJ whole genome shotgun (WGS) entry which is preliminary data.</text>
</comment>
<accession>A0A5C8CBU6</accession>
<evidence type="ECO:0000313" key="1">
    <source>
        <dbReference type="EMBL" id="TXJ10999.1"/>
    </source>
</evidence>
<protein>
    <submittedName>
        <fullName evidence="1">Uncharacterized protein</fullName>
    </submittedName>
</protein>
<reference evidence="1 2" key="1">
    <citation type="journal article" date="1992" name="Lakartidningen">
        <title>[Penicillin V and not amoxicillin is the first choice preparation in acute otitis].</title>
        <authorList>
            <person name="Kamme C."/>
            <person name="Lundgren K."/>
            <person name="Prellner K."/>
        </authorList>
    </citation>
    <scope>NUCLEOTIDE SEQUENCE [LARGE SCALE GENOMIC DNA]</scope>
    <source>
        <strain evidence="1 2">W1</strain>
    </source>
</reference>
<dbReference type="RefSeq" id="WP_147759133.1">
    <property type="nucleotide sequence ID" value="NZ_SAXT01000007.1"/>
</dbReference>
<dbReference type="InterPro" id="IPR029063">
    <property type="entry name" value="SAM-dependent_MTases_sf"/>
</dbReference>
<proteinExistence type="predicted"/>
<evidence type="ECO:0000313" key="2">
    <source>
        <dbReference type="Proteomes" id="UP000325116"/>
    </source>
</evidence>
<gene>
    <name evidence="1" type="ORF">EPJ80_11775</name>
</gene>
<sequence length="354" mass="42682">MEYNNINENKFREYLNRWLEGIEDELYFWYSVISDNEKWNSHVANRKPQKTTYNSLGIKKILDVGSGPTSIWIPDTDKFIIACDPLAEYYKSMMDIFNRKTIVEPLFCFSERLYEKFQHNTFDIVTMRNALDHSFFPMITIYNLIYVCKIGGKVILRHSKNEALRENYTGFHQFNVDIIDNRAILWNENTNIDVEELIYKIANVSSYKEIINDREFIIIELIKICDFNILEYTNYNYYLDKYIFMEISQFLSNHAINLINNKLNCKNIEYKKINKNYIFQTSRYFSNNNFELSNSKLDILIYKIDKIIESISWWIPVKKWRDNFREKFRIRTGQDRTGQDRTPVMFEYTFREAA</sequence>
<dbReference type="Proteomes" id="UP000325116">
    <property type="component" value="Unassembled WGS sequence"/>
</dbReference>
<dbReference type="AlphaFoldDB" id="A0A5C8CBU6"/>
<name>A0A5C8CBU6_9SPIR</name>
<dbReference type="Gene3D" id="3.40.50.150">
    <property type="entry name" value="Vaccinia Virus protein VP39"/>
    <property type="match status" value="1"/>
</dbReference>
<dbReference type="SUPFAM" id="SSF53335">
    <property type="entry name" value="S-adenosyl-L-methionine-dependent methyltransferases"/>
    <property type="match status" value="1"/>
</dbReference>
<dbReference type="EMBL" id="SAXT01000007">
    <property type="protein sequence ID" value="TXJ10999.1"/>
    <property type="molecule type" value="Genomic_DNA"/>
</dbReference>